<dbReference type="Proteomes" id="UP001595699">
    <property type="component" value="Unassembled WGS sequence"/>
</dbReference>
<name>A0ABV7YPY1_9ACTN</name>
<protein>
    <submittedName>
        <fullName evidence="2">Uncharacterized protein</fullName>
    </submittedName>
</protein>
<keyword evidence="3" id="KW-1185">Reference proteome</keyword>
<comment type="caution">
    <text evidence="2">The sequence shown here is derived from an EMBL/GenBank/DDBJ whole genome shotgun (WGS) entry which is preliminary data.</text>
</comment>
<evidence type="ECO:0000313" key="2">
    <source>
        <dbReference type="EMBL" id="MFC3766210.1"/>
    </source>
</evidence>
<accession>A0ABV7YPY1</accession>
<dbReference type="RefSeq" id="WP_205117571.1">
    <property type="nucleotide sequence ID" value="NZ_JAFBCM010000001.1"/>
</dbReference>
<feature type="signal peptide" evidence="1">
    <location>
        <begin position="1"/>
        <end position="30"/>
    </location>
</feature>
<reference evidence="3" key="1">
    <citation type="journal article" date="2019" name="Int. J. Syst. Evol. Microbiol.">
        <title>The Global Catalogue of Microorganisms (GCM) 10K type strain sequencing project: providing services to taxonomists for standard genome sequencing and annotation.</title>
        <authorList>
            <consortium name="The Broad Institute Genomics Platform"/>
            <consortium name="The Broad Institute Genome Sequencing Center for Infectious Disease"/>
            <person name="Wu L."/>
            <person name="Ma J."/>
        </authorList>
    </citation>
    <scope>NUCLEOTIDE SEQUENCE [LARGE SCALE GENOMIC DNA]</scope>
    <source>
        <strain evidence="3">CGMCC 4.7241</strain>
    </source>
</reference>
<evidence type="ECO:0000256" key="1">
    <source>
        <dbReference type="SAM" id="SignalP"/>
    </source>
</evidence>
<sequence length="328" mass="35476">MRVARILIAAVAALSVVALSQAGLAEPAEAAPTGPGISWQYSSEANAYWRAPEDTPAPGNDGPLLAWTQYSSQKDLTCPDGNPDYACAGPPAEIVGIYCSDLPGPTGLPTFAWIRWERTPEPDGTMGPWIGKDADCDEPGDDDVITMDEIHQQVLSANVFQELPRPVPEIKPDPQGLVNLPVIVSTDYPDPTDPLIADDVVQTDPVIVEIEVRVEGGREPFIGTIRAWLDDYVWTFVNGRGETVEVISGRGPGNTYDRNIDPRTNPGHYISHTFREAITGNRVFLNASWVGEIHVEGIGVDEPMTPVPINGESAEFSIVESEPVLGNR</sequence>
<dbReference type="EMBL" id="JBHRZH010000050">
    <property type="protein sequence ID" value="MFC3766210.1"/>
    <property type="molecule type" value="Genomic_DNA"/>
</dbReference>
<gene>
    <name evidence="2" type="ORF">ACFOUW_35640</name>
</gene>
<keyword evidence="1" id="KW-0732">Signal</keyword>
<evidence type="ECO:0000313" key="3">
    <source>
        <dbReference type="Proteomes" id="UP001595699"/>
    </source>
</evidence>
<feature type="chain" id="PRO_5046280129" evidence="1">
    <location>
        <begin position="31"/>
        <end position="328"/>
    </location>
</feature>
<proteinExistence type="predicted"/>
<organism evidence="2 3">
    <name type="scientific">Tenggerimyces flavus</name>
    <dbReference type="NCBI Taxonomy" id="1708749"/>
    <lineage>
        <taxon>Bacteria</taxon>
        <taxon>Bacillati</taxon>
        <taxon>Actinomycetota</taxon>
        <taxon>Actinomycetes</taxon>
        <taxon>Propionibacteriales</taxon>
        <taxon>Nocardioidaceae</taxon>
        <taxon>Tenggerimyces</taxon>
    </lineage>
</organism>